<dbReference type="Proteomes" id="UP001150907">
    <property type="component" value="Unassembled WGS sequence"/>
</dbReference>
<comment type="caution">
    <text evidence="1">The sequence shown here is derived from an EMBL/GenBank/DDBJ whole genome shotgun (WGS) entry which is preliminary data.</text>
</comment>
<keyword evidence="2" id="KW-1185">Reference proteome</keyword>
<accession>A0A9W8BJ15</accession>
<dbReference type="AlphaFoldDB" id="A0A9W8BJ15"/>
<dbReference type="OrthoDB" id="5573535at2759"/>
<evidence type="ECO:0000313" key="2">
    <source>
        <dbReference type="Proteomes" id="UP001150907"/>
    </source>
</evidence>
<gene>
    <name evidence="1" type="ORF">H4R26_002308</name>
</gene>
<evidence type="ECO:0000313" key="1">
    <source>
        <dbReference type="EMBL" id="KAJ2004809.1"/>
    </source>
</evidence>
<proteinExistence type="predicted"/>
<organism evidence="1 2">
    <name type="scientific">Coemansia thaxteri</name>
    <dbReference type="NCBI Taxonomy" id="2663907"/>
    <lineage>
        <taxon>Eukaryota</taxon>
        <taxon>Fungi</taxon>
        <taxon>Fungi incertae sedis</taxon>
        <taxon>Zoopagomycota</taxon>
        <taxon>Kickxellomycotina</taxon>
        <taxon>Kickxellomycetes</taxon>
        <taxon>Kickxellales</taxon>
        <taxon>Kickxellaceae</taxon>
        <taxon>Coemansia</taxon>
    </lineage>
</organism>
<sequence>MKDASASKRARTLRDVDSHDCNDCNDAECAFCGDGPVQLDEQLLSQSAHALVLVALEESDKGTDRAVVVKLFETAVEKFGQEQSLAHAWALLHLAEYAEYVEYAERAAKLATQLGSSADRIHKAQILLIEARASVLAVCLEQSNWRDPAADDECSDEEGADSAGKSIVGEKQLREGLAQLVEAYRLLCAEHDAASLVEAYKSTIAFLLARRQAHSLTSMVLVALFDIATTLVYMHEGWAPVDGSGERLALAGSNGDGENARRIAHQAVLVWAMAAADCAAAGEQIEARLEPLITFLASRSADVECCKLHVQLLLVLCGCYEDEEKSMTAYEDATSALLKAHKLSPGDEDIKAQLADMGQPVN</sequence>
<protein>
    <submittedName>
        <fullName evidence="1">Uncharacterized protein</fullName>
    </submittedName>
</protein>
<dbReference type="EMBL" id="JANBQF010000133">
    <property type="protein sequence ID" value="KAJ2004809.1"/>
    <property type="molecule type" value="Genomic_DNA"/>
</dbReference>
<reference evidence="1" key="1">
    <citation type="submission" date="2022-07" db="EMBL/GenBank/DDBJ databases">
        <title>Phylogenomic reconstructions and comparative analyses of Kickxellomycotina fungi.</title>
        <authorList>
            <person name="Reynolds N.K."/>
            <person name="Stajich J.E."/>
            <person name="Barry K."/>
            <person name="Grigoriev I.V."/>
            <person name="Crous P."/>
            <person name="Smith M.E."/>
        </authorList>
    </citation>
    <scope>NUCLEOTIDE SEQUENCE</scope>
    <source>
        <strain evidence="1">IMI 214461</strain>
    </source>
</reference>
<name>A0A9W8BJ15_9FUNG</name>